<gene>
    <name evidence="4" type="ORF">GCM10011322_31060</name>
</gene>
<comment type="caution">
    <text evidence="4">The sequence shown here is derived from an EMBL/GenBank/DDBJ whole genome shotgun (WGS) entry which is preliminary data.</text>
</comment>
<dbReference type="SUPFAM" id="SSF158791">
    <property type="entry name" value="MgtE N-terminal domain-like"/>
    <property type="match status" value="1"/>
</dbReference>
<proteinExistence type="predicted"/>
<reference evidence="4 5" key="1">
    <citation type="journal article" date="2014" name="Int. J. Syst. Evol. Microbiol.">
        <title>Complete genome sequence of Corynebacterium casei LMG S-19264T (=DSM 44701T), isolated from a smear-ripened cheese.</title>
        <authorList>
            <consortium name="US DOE Joint Genome Institute (JGI-PGF)"/>
            <person name="Walter F."/>
            <person name="Albersmeier A."/>
            <person name="Kalinowski J."/>
            <person name="Ruckert C."/>
        </authorList>
    </citation>
    <scope>NUCLEOTIDE SEQUENCE [LARGE SCALE GENOMIC DNA]</scope>
    <source>
        <strain evidence="4 5">CGMCC 1.9161</strain>
    </source>
</reference>
<evidence type="ECO:0000313" key="4">
    <source>
        <dbReference type="EMBL" id="GGK41713.1"/>
    </source>
</evidence>
<accession>A0A917QBS1</accession>
<dbReference type="AlphaFoldDB" id="A0A917QBS1"/>
<protein>
    <recommendedName>
        <fullName evidence="6">Magnesium transporter MgtE intracellular domain-containing protein</fullName>
    </recommendedName>
</protein>
<dbReference type="EMBL" id="BMMF01000009">
    <property type="protein sequence ID" value="GGK41713.1"/>
    <property type="molecule type" value="Genomic_DNA"/>
</dbReference>
<organism evidence="4 5">
    <name type="scientific">Salinarimonas ramus</name>
    <dbReference type="NCBI Taxonomy" id="690164"/>
    <lineage>
        <taxon>Bacteria</taxon>
        <taxon>Pseudomonadati</taxon>
        <taxon>Pseudomonadota</taxon>
        <taxon>Alphaproteobacteria</taxon>
        <taxon>Hyphomicrobiales</taxon>
        <taxon>Salinarimonadaceae</taxon>
        <taxon>Salinarimonas</taxon>
    </lineage>
</organism>
<evidence type="ECO:0008006" key="6">
    <source>
        <dbReference type="Google" id="ProtNLM"/>
    </source>
</evidence>
<sequence length="171" mass="18399">MLVPLRLTGAAAFALGAVLLPPLASAQEAEAPPARPAEIALYCEAIRDEAQEARARWQTQALADIEARLEERLADLERLRVEVEAALARREEHLRQAEEGIVAIYARMRPDAAAAQLAALDAEMASAVLAKLGPRQASAILNEMEPGRAAQLARTATETALTDAQEQEQSL</sequence>
<feature type="coiled-coil region" evidence="1">
    <location>
        <begin position="59"/>
        <end position="96"/>
    </location>
</feature>
<name>A0A917QBS1_9HYPH</name>
<feature type="signal peptide" evidence="3">
    <location>
        <begin position="1"/>
        <end position="26"/>
    </location>
</feature>
<evidence type="ECO:0000256" key="2">
    <source>
        <dbReference type="SAM" id="MobiDB-lite"/>
    </source>
</evidence>
<evidence type="ECO:0000256" key="3">
    <source>
        <dbReference type="SAM" id="SignalP"/>
    </source>
</evidence>
<evidence type="ECO:0000256" key="1">
    <source>
        <dbReference type="SAM" id="Coils"/>
    </source>
</evidence>
<dbReference type="RefSeq" id="WP_188914161.1">
    <property type="nucleotide sequence ID" value="NZ_BMMF01000009.1"/>
</dbReference>
<feature type="region of interest" description="Disordered" evidence="2">
    <location>
        <begin position="151"/>
        <end position="171"/>
    </location>
</feature>
<keyword evidence="1" id="KW-0175">Coiled coil</keyword>
<keyword evidence="5" id="KW-1185">Reference proteome</keyword>
<dbReference type="Proteomes" id="UP000600449">
    <property type="component" value="Unassembled WGS sequence"/>
</dbReference>
<evidence type="ECO:0000313" key="5">
    <source>
        <dbReference type="Proteomes" id="UP000600449"/>
    </source>
</evidence>
<feature type="compositionally biased region" description="Polar residues" evidence="2">
    <location>
        <begin position="154"/>
        <end position="171"/>
    </location>
</feature>
<feature type="chain" id="PRO_5037042064" description="Magnesium transporter MgtE intracellular domain-containing protein" evidence="3">
    <location>
        <begin position="27"/>
        <end position="171"/>
    </location>
</feature>
<keyword evidence="3" id="KW-0732">Signal</keyword>